<dbReference type="Pfam" id="PF01408">
    <property type="entry name" value="GFO_IDH_MocA"/>
    <property type="match status" value="1"/>
</dbReference>
<accession>A0A5C5UWK6</accession>
<keyword evidence="3" id="KW-0560">Oxidoreductase</keyword>
<dbReference type="InterPro" id="IPR000683">
    <property type="entry name" value="Gfo/Idh/MocA-like_OxRdtase_N"/>
</dbReference>
<dbReference type="InterPro" id="IPR006311">
    <property type="entry name" value="TAT_signal"/>
</dbReference>
<organism evidence="3 4">
    <name type="scientific">Blastopirellula retiformator</name>
    <dbReference type="NCBI Taxonomy" id="2527970"/>
    <lineage>
        <taxon>Bacteria</taxon>
        <taxon>Pseudomonadati</taxon>
        <taxon>Planctomycetota</taxon>
        <taxon>Planctomycetia</taxon>
        <taxon>Pirellulales</taxon>
        <taxon>Pirellulaceae</taxon>
        <taxon>Blastopirellula</taxon>
    </lineage>
</organism>
<evidence type="ECO:0000259" key="2">
    <source>
        <dbReference type="Pfam" id="PF19051"/>
    </source>
</evidence>
<dbReference type="PROSITE" id="PS51318">
    <property type="entry name" value="TAT"/>
    <property type="match status" value="1"/>
</dbReference>
<evidence type="ECO:0000259" key="1">
    <source>
        <dbReference type="Pfam" id="PF01408"/>
    </source>
</evidence>
<dbReference type="SUPFAM" id="SSF51735">
    <property type="entry name" value="NAD(P)-binding Rossmann-fold domains"/>
    <property type="match status" value="1"/>
</dbReference>
<dbReference type="RefSeq" id="WP_146436114.1">
    <property type="nucleotide sequence ID" value="NZ_SJPF01000006.1"/>
</dbReference>
<dbReference type="InterPro" id="IPR036291">
    <property type="entry name" value="NAD(P)-bd_dom_sf"/>
</dbReference>
<sequence>MTLKSRRQFLEQSMFASAAAVAASSAVPLMAEEEKQSSSPNEKLRVCTVGVNGRGMSHVGGLLNRKDIEYTYICDCDSDVAGRRAQQVADKQGKKPQVVTDIRKVLEDDSVDIITIATPNHWHALAAIWALQAGKDVYVEKPVSHNVSEGRRIVEAAAKYNKICQAGTQSRSNPGMIDTINFVKSGGIGKVKVARGLCYKPRASIGPVGTYDVPKSVDYDLWAGPASLDPPTRKRFHYDWHWQWPYGNGDLGNQGIHQMDMARWGLGADELSSQVISYGGRFDYEDAGTTPNTQVIIHNYGDASLVFEVRGLVYDKSLPESSKNYKGSRIGVIFEGTDGYVVIPSYNGGTAFDKDGKKIKEFKGGGDQNHYNNFISAVRSRNADSLNGHIEEGHLSSALCHTGNISYQLGETVSTGECLERLEAIETTENVKATLDRFTEHLKDNKVDLAKDKIQIGPNLKMDGKAETFIGNDAANAMLTREYRKPYEVPAEGKV</sequence>
<dbReference type="EC" id="1.1.1.18" evidence="3"/>
<dbReference type="OrthoDB" id="9788246at2"/>
<evidence type="ECO:0000313" key="3">
    <source>
        <dbReference type="EMBL" id="TWT29950.1"/>
    </source>
</evidence>
<protein>
    <submittedName>
        <fullName evidence="3">Inositol 2-dehydrogenase</fullName>
        <ecNumber evidence="3">1.1.1.18</ecNumber>
    </submittedName>
</protein>
<dbReference type="PANTHER" id="PTHR43818:SF5">
    <property type="entry name" value="OXIDOREDUCTASE FAMILY PROTEIN"/>
    <property type="match status" value="1"/>
</dbReference>
<dbReference type="InterPro" id="IPR050463">
    <property type="entry name" value="Gfo/Idh/MocA_oxidrdct_glycsds"/>
</dbReference>
<dbReference type="EMBL" id="SJPF01000006">
    <property type="protein sequence ID" value="TWT29950.1"/>
    <property type="molecule type" value="Genomic_DNA"/>
</dbReference>
<dbReference type="Gene3D" id="3.40.50.720">
    <property type="entry name" value="NAD(P)-binding Rossmann-like Domain"/>
    <property type="match status" value="1"/>
</dbReference>
<dbReference type="Proteomes" id="UP000318878">
    <property type="component" value="Unassembled WGS sequence"/>
</dbReference>
<comment type="caution">
    <text evidence="3">The sequence shown here is derived from an EMBL/GenBank/DDBJ whole genome shotgun (WGS) entry which is preliminary data.</text>
</comment>
<dbReference type="Gene3D" id="3.30.360.10">
    <property type="entry name" value="Dihydrodipicolinate Reductase, domain 2"/>
    <property type="match status" value="1"/>
</dbReference>
<dbReference type="InterPro" id="IPR043906">
    <property type="entry name" value="Gfo/Idh/MocA_OxRdtase_bact_C"/>
</dbReference>
<dbReference type="PANTHER" id="PTHR43818">
    <property type="entry name" value="BCDNA.GH03377"/>
    <property type="match status" value="1"/>
</dbReference>
<keyword evidence="4" id="KW-1185">Reference proteome</keyword>
<dbReference type="GO" id="GO:0000166">
    <property type="term" value="F:nucleotide binding"/>
    <property type="evidence" value="ECO:0007669"/>
    <property type="project" value="InterPro"/>
</dbReference>
<gene>
    <name evidence="3" type="primary">iolG_12</name>
    <name evidence="3" type="ORF">Enr8_46070</name>
</gene>
<feature type="domain" description="Gfo/Idh/MocA-like oxidoreductase bacterial type C-terminal" evidence="2">
    <location>
        <begin position="211"/>
        <end position="414"/>
    </location>
</feature>
<dbReference type="GO" id="GO:0050112">
    <property type="term" value="F:inositol 2-dehydrogenase (NAD+) activity"/>
    <property type="evidence" value="ECO:0007669"/>
    <property type="project" value="UniProtKB-EC"/>
</dbReference>
<evidence type="ECO:0000313" key="4">
    <source>
        <dbReference type="Proteomes" id="UP000318878"/>
    </source>
</evidence>
<name>A0A5C5UWK6_9BACT</name>
<proteinExistence type="predicted"/>
<reference evidence="3 4" key="1">
    <citation type="submission" date="2019-02" db="EMBL/GenBank/DDBJ databases">
        <title>Deep-cultivation of Planctomycetes and their phenomic and genomic characterization uncovers novel biology.</title>
        <authorList>
            <person name="Wiegand S."/>
            <person name="Jogler M."/>
            <person name="Boedeker C."/>
            <person name="Pinto D."/>
            <person name="Vollmers J."/>
            <person name="Rivas-Marin E."/>
            <person name="Kohn T."/>
            <person name="Peeters S.H."/>
            <person name="Heuer A."/>
            <person name="Rast P."/>
            <person name="Oberbeckmann S."/>
            <person name="Bunk B."/>
            <person name="Jeske O."/>
            <person name="Meyerdierks A."/>
            <person name="Storesund J.E."/>
            <person name="Kallscheuer N."/>
            <person name="Luecker S."/>
            <person name="Lage O.M."/>
            <person name="Pohl T."/>
            <person name="Merkel B.J."/>
            <person name="Hornburger P."/>
            <person name="Mueller R.-W."/>
            <person name="Bruemmer F."/>
            <person name="Labrenz M."/>
            <person name="Spormann A.M."/>
            <person name="Op Den Camp H."/>
            <person name="Overmann J."/>
            <person name="Amann R."/>
            <person name="Jetten M.S.M."/>
            <person name="Mascher T."/>
            <person name="Medema M.H."/>
            <person name="Devos D.P."/>
            <person name="Kaster A.-K."/>
            <person name="Ovreas L."/>
            <person name="Rohde M."/>
            <person name="Galperin M.Y."/>
            <person name="Jogler C."/>
        </authorList>
    </citation>
    <scope>NUCLEOTIDE SEQUENCE [LARGE SCALE GENOMIC DNA]</scope>
    <source>
        <strain evidence="3 4">Enr8</strain>
    </source>
</reference>
<dbReference type="SUPFAM" id="SSF55347">
    <property type="entry name" value="Glyceraldehyde-3-phosphate dehydrogenase-like, C-terminal domain"/>
    <property type="match status" value="1"/>
</dbReference>
<dbReference type="AlphaFoldDB" id="A0A5C5UWK6"/>
<feature type="domain" description="Gfo/Idh/MocA-like oxidoreductase N-terminal" evidence="1">
    <location>
        <begin position="45"/>
        <end position="167"/>
    </location>
</feature>
<dbReference type="Pfam" id="PF19051">
    <property type="entry name" value="GFO_IDH_MocA_C2"/>
    <property type="match status" value="1"/>
</dbReference>